<comment type="pathway">
    <text evidence="5">Cofactor biosynthesis; nicotinate biosynthesis; nicotinate from nicotinamide: step 1/1.</text>
</comment>
<protein>
    <recommendedName>
        <fullName evidence="6">nicotinamidase</fullName>
        <ecNumber evidence="6">3.5.1.19</ecNumber>
    </recommendedName>
    <alternativeName>
        <fullName evidence="7">Nicotinamide deamidase</fullName>
    </alternativeName>
</protein>
<reference evidence="9 10" key="1">
    <citation type="journal article" date="2016" name="Mol. Biol. Evol.">
        <title>Comparative Genomics of Early-Diverging Mushroom-Forming Fungi Provides Insights into the Origins of Lignocellulose Decay Capabilities.</title>
        <authorList>
            <person name="Nagy L.G."/>
            <person name="Riley R."/>
            <person name="Tritt A."/>
            <person name="Adam C."/>
            <person name="Daum C."/>
            <person name="Floudas D."/>
            <person name="Sun H."/>
            <person name="Yadav J.S."/>
            <person name="Pangilinan J."/>
            <person name="Larsson K.H."/>
            <person name="Matsuura K."/>
            <person name="Barry K."/>
            <person name="Labutti K."/>
            <person name="Kuo R."/>
            <person name="Ohm R.A."/>
            <person name="Bhattacharya S.S."/>
            <person name="Shirouzu T."/>
            <person name="Yoshinaga Y."/>
            <person name="Martin F.M."/>
            <person name="Grigoriev I.V."/>
            <person name="Hibbett D.S."/>
        </authorList>
    </citation>
    <scope>NUCLEOTIDE SEQUENCE [LARGE SCALE GENOMIC DNA]</scope>
    <source>
        <strain evidence="9 10">CBS 109695</strain>
    </source>
</reference>
<dbReference type="EC" id="3.5.1.19" evidence="6"/>
<keyword evidence="3" id="KW-0479">Metal-binding</keyword>
<evidence type="ECO:0000256" key="4">
    <source>
        <dbReference type="ARBA" id="ARBA00022801"/>
    </source>
</evidence>
<gene>
    <name evidence="9" type="ORF">FIBSPDRAFT_827861</name>
</gene>
<dbReference type="InterPro" id="IPR052347">
    <property type="entry name" value="Isochorismatase_Nicotinamidase"/>
</dbReference>
<dbReference type="InterPro" id="IPR036380">
    <property type="entry name" value="Isochorismatase-like_sf"/>
</dbReference>
<dbReference type="PANTHER" id="PTHR11080:SF2">
    <property type="entry name" value="LD05707P"/>
    <property type="match status" value="1"/>
</dbReference>
<proteinExistence type="inferred from homology"/>
<keyword evidence="4" id="KW-0378">Hydrolase</keyword>
<accession>A0A166I9U3</accession>
<evidence type="ECO:0000313" key="10">
    <source>
        <dbReference type="Proteomes" id="UP000076532"/>
    </source>
</evidence>
<dbReference type="Proteomes" id="UP000076532">
    <property type="component" value="Unassembled WGS sequence"/>
</dbReference>
<name>A0A166I9U3_9AGAM</name>
<dbReference type="SUPFAM" id="SSF52499">
    <property type="entry name" value="Isochorismatase-like hydrolases"/>
    <property type="match status" value="1"/>
</dbReference>
<dbReference type="InterPro" id="IPR000868">
    <property type="entry name" value="Isochorismatase-like_dom"/>
</dbReference>
<evidence type="ECO:0000256" key="2">
    <source>
        <dbReference type="ARBA" id="ARBA00022642"/>
    </source>
</evidence>
<evidence type="ECO:0000256" key="1">
    <source>
        <dbReference type="ARBA" id="ARBA00006336"/>
    </source>
</evidence>
<evidence type="ECO:0000259" key="8">
    <source>
        <dbReference type="Pfam" id="PF00857"/>
    </source>
</evidence>
<dbReference type="EMBL" id="KV417562">
    <property type="protein sequence ID" value="KZP19596.1"/>
    <property type="molecule type" value="Genomic_DNA"/>
</dbReference>
<dbReference type="OrthoDB" id="1739143at2759"/>
<evidence type="ECO:0000256" key="3">
    <source>
        <dbReference type="ARBA" id="ARBA00022723"/>
    </source>
</evidence>
<dbReference type="PANTHER" id="PTHR11080">
    <property type="entry name" value="PYRAZINAMIDASE/NICOTINAMIDASE"/>
    <property type="match status" value="1"/>
</dbReference>
<dbReference type="AlphaFoldDB" id="A0A166I9U3"/>
<dbReference type="Pfam" id="PF00857">
    <property type="entry name" value="Isochorismatase"/>
    <property type="match status" value="1"/>
</dbReference>
<dbReference type="GO" id="GO:0019363">
    <property type="term" value="P:pyridine nucleotide biosynthetic process"/>
    <property type="evidence" value="ECO:0007669"/>
    <property type="project" value="UniProtKB-KW"/>
</dbReference>
<evidence type="ECO:0000256" key="5">
    <source>
        <dbReference type="ARBA" id="ARBA00037900"/>
    </source>
</evidence>
<dbReference type="Gene3D" id="3.40.50.850">
    <property type="entry name" value="Isochorismatase-like"/>
    <property type="match status" value="1"/>
</dbReference>
<dbReference type="GO" id="GO:0008936">
    <property type="term" value="F:nicotinamidase activity"/>
    <property type="evidence" value="ECO:0007669"/>
    <property type="project" value="UniProtKB-EC"/>
</dbReference>
<sequence length="241" mass="26394">MPLIVPGVTPPHPNASDEFVPALIVVDMQADFVSGSLAVPDAQSIIDPINTFLTLPFARKIGTKDYHPPNHISFASNHAQKDVGHAITIYPPGADPDSQSQVDHDRGIEQILWPDHCVQSTPGAEFVEGLDHAALDAVVHKGTHPGIESYSAFRDPWHISHTELHGLLKGVTDVFVVGLAADYCVKFTAMDAVQFRYRTWVVTDLVKSVAGGEAHWDELRESGVLLVESKEVRERLESRVV</sequence>
<evidence type="ECO:0000313" key="9">
    <source>
        <dbReference type="EMBL" id="KZP19596.1"/>
    </source>
</evidence>
<organism evidence="9 10">
    <name type="scientific">Athelia psychrophila</name>
    <dbReference type="NCBI Taxonomy" id="1759441"/>
    <lineage>
        <taxon>Eukaryota</taxon>
        <taxon>Fungi</taxon>
        <taxon>Dikarya</taxon>
        <taxon>Basidiomycota</taxon>
        <taxon>Agaricomycotina</taxon>
        <taxon>Agaricomycetes</taxon>
        <taxon>Agaricomycetidae</taxon>
        <taxon>Atheliales</taxon>
        <taxon>Atheliaceae</taxon>
        <taxon>Athelia</taxon>
    </lineage>
</organism>
<evidence type="ECO:0000256" key="7">
    <source>
        <dbReference type="ARBA" id="ARBA00043224"/>
    </source>
</evidence>
<keyword evidence="10" id="KW-1185">Reference proteome</keyword>
<evidence type="ECO:0000256" key="6">
    <source>
        <dbReference type="ARBA" id="ARBA00039017"/>
    </source>
</evidence>
<feature type="domain" description="Isochorismatase-like" evidence="8">
    <location>
        <begin position="22"/>
        <end position="220"/>
    </location>
</feature>
<keyword evidence="2" id="KW-0662">Pyridine nucleotide biosynthesis</keyword>
<dbReference type="GO" id="GO:0046872">
    <property type="term" value="F:metal ion binding"/>
    <property type="evidence" value="ECO:0007669"/>
    <property type="project" value="UniProtKB-KW"/>
</dbReference>
<comment type="similarity">
    <text evidence="1">Belongs to the isochorismatase family.</text>
</comment>
<dbReference type="STRING" id="436010.A0A166I9U3"/>